<name>A0A1Z4VRQ0_9GAMM</name>
<dbReference type="AlphaFoldDB" id="A0A1Z4VRQ0"/>
<dbReference type="InterPro" id="IPR016169">
    <property type="entry name" value="FAD-bd_PCMH_sub2"/>
</dbReference>
<accession>A0A1Z4VRQ0</accession>
<dbReference type="Proteomes" id="UP000218765">
    <property type="component" value="Chromosome"/>
</dbReference>
<dbReference type="OrthoDB" id="9811557at2"/>
<protein>
    <submittedName>
        <fullName evidence="6">Glycolate oxidase subunit GlcE</fullName>
    </submittedName>
</protein>
<dbReference type="Gene3D" id="3.30.465.10">
    <property type="match status" value="1"/>
</dbReference>
<dbReference type="KEGG" id="ttc:FOKN1_1777"/>
<dbReference type="InterPro" id="IPR006094">
    <property type="entry name" value="Oxid_FAD_bind_N"/>
</dbReference>
<dbReference type="InterPro" id="IPR016171">
    <property type="entry name" value="Vanillyl_alc_oxidase_C-sub2"/>
</dbReference>
<dbReference type="SUPFAM" id="SSF55103">
    <property type="entry name" value="FAD-linked oxidases, C-terminal domain"/>
    <property type="match status" value="1"/>
</dbReference>
<keyword evidence="2" id="KW-0285">Flavoprotein</keyword>
<dbReference type="Gene3D" id="1.10.45.10">
    <property type="entry name" value="Vanillyl-alcohol Oxidase, Chain A, domain 4"/>
    <property type="match status" value="1"/>
</dbReference>
<proteinExistence type="predicted"/>
<organism evidence="6 7">
    <name type="scientific">Thiohalobacter thiocyanaticus</name>
    <dbReference type="NCBI Taxonomy" id="585455"/>
    <lineage>
        <taxon>Bacteria</taxon>
        <taxon>Pseudomonadati</taxon>
        <taxon>Pseudomonadota</taxon>
        <taxon>Gammaproteobacteria</taxon>
        <taxon>Thiohalobacterales</taxon>
        <taxon>Thiohalobacteraceae</taxon>
        <taxon>Thiohalobacter</taxon>
    </lineage>
</organism>
<dbReference type="Pfam" id="PF02913">
    <property type="entry name" value="FAD-oxidase_C"/>
    <property type="match status" value="1"/>
</dbReference>
<gene>
    <name evidence="6" type="ORF">FOKN1_1777</name>
</gene>
<dbReference type="NCBIfam" id="NF008439">
    <property type="entry name" value="PRK11282.1"/>
    <property type="match status" value="1"/>
</dbReference>
<comment type="cofactor">
    <cofactor evidence="1">
        <name>FAD</name>
        <dbReference type="ChEBI" id="CHEBI:57692"/>
    </cofactor>
</comment>
<dbReference type="PROSITE" id="PS51387">
    <property type="entry name" value="FAD_PCMH"/>
    <property type="match status" value="1"/>
</dbReference>
<dbReference type="PANTHER" id="PTHR11748:SF103">
    <property type="entry name" value="GLYCOLATE OXIDASE SUBUNIT GLCE"/>
    <property type="match status" value="1"/>
</dbReference>
<evidence type="ECO:0000313" key="6">
    <source>
        <dbReference type="EMBL" id="BAZ94163.1"/>
    </source>
</evidence>
<sequence length="352" mass="38345">MCDMTVELAERVRTAADSGMPLHLHGGNTKAFLGHPVRGEALSLHDHSGVLHYEPSELVITARAGTPLREIEDLLAAEGQMLAFEPPHYGDTATLGGTLAAGLSGPRRPWAGAARDFMLGCRLLNGRGEDLHFGGEVMKNVAGYDLSRLQVGAHGTLGVILEASLKVLPRPETEQTLVQERSEAEAIELMNDWGGDPLPLSGACYDGDHLYLRLSGAETAVKAASRKLGGEAHPDPDRFWRRLREQELSFFRHQAPLWRCAVAPASPPLGLDAAQLIDWGGGLRWLASRQPAERIRRQAAEAGGHATLYRHGDEATARFHPLPPPMLALHQRIKRSLDPQGILNPGRMYPEL</sequence>
<dbReference type="GO" id="GO:0071949">
    <property type="term" value="F:FAD binding"/>
    <property type="evidence" value="ECO:0007669"/>
    <property type="project" value="InterPro"/>
</dbReference>
<dbReference type="RefSeq" id="WP_096366285.1">
    <property type="nucleotide sequence ID" value="NZ_AP018052.1"/>
</dbReference>
<keyword evidence="4" id="KW-0560">Oxidoreductase</keyword>
<evidence type="ECO:0000256" key="1">
    <source>
        <dbReference type="ARBA" id="ARBA00001974"/>
    </source>
</evidence>
<evidence type="ECO:0000313" key="7">
    <source>
        <dbReference type="Proteomes" id="UP000218765"/>
    </source>
</evidence>
<keyword evidence="7" id="KW-1185">Reference proteome</keyword>
<reference evidence="6 7" key="1">
    <citation type="submission" date="2017-05" db="EMBL/GenBank/DDBJ databases">
        <title>Thiocyanate degradation by Thiohalobacter thiocyanaticus FOKN1.</title>
        <authorList>
            <person name="Oshiki M."/>
            <person name="Fukushima T."/>
            <person name="Kawano S."/>
            <person name="Nakagawa J."/>
        </authorList>
    </citation>
    <scope>NUCLEOTIDE SEQUENCE [LARGE SCALE GENOMIC DNA]</scope>
    <source>
        <strain evidence="6 7">FOKN1</strain>
    </source>
</reference>
<dbReference type="PANTHER" id="PTHR11748">
    <property type="entry name" value="D-LACTATE DEHYDROGENASE"/>
    <property type="match status" value="1"/>
</dbReference>
<feature type="domain" description="FAD-binding PCMH-type" evidence="5">
    <location>
        <begin position="1"/>
        <end position="170"/>
    </location>
</feature>
<dbReference type="SUPFAM" id="SSF56176">
    <property type="entry name" value="FAD-binding/transporter-associated domain-like"/>
    <property type="match status" value="1"/>
</dbReference>
<dbReference type="InterPro" id="IPR016164">
    <property type="entry name" value="FAD-linked_Oxase-like_C"/>
</dbReference>
<dbReference type="Pfam" id="PF01565">
    <property type="entry name" value="FAD_binding_4"/>
    <property type="match status" value="1"/>
</dbReference>
<dbReference type="GO" id="GO:0016491">
    <property type="term" value="F:oxidoreductase activity"/>
    <property type="evidence" value="ECO:0007669"/>
    <property type="project" value="UniProtKB-KW"/>
</dbReference>
<dbReference type="InterPro" id="IPR016166">
    <property type="entry name" value="FAD-bd_PCMH"/>
</dbReference>
<dbReference type="EMBL" id="AP018052">
    <property type="protein sequence ID" value="BAZ94163.1"/>
    <property type="molecule type" value="Genomic_DNA"/>
</dbReference>
<evidence type="ECO:0000256" key="4">
    <source>
        <dbReference type="ARBA" id="ARBA00023002"/>
    </source>
</evidence>
<dbReference type="InterPro" id="IPR036318">
    <property type="entry name" value="FAD-bd_PCMH-like_sf"/>
</dbReference>
<dbReference type="InterPro" id="IPR004113">
    <property type="entry name" value="FAD-bd_oxidored_4_C"/>
</dbReference>
<evidence type="ECO:0000256" key="3">
    <source>
        <dbReference type="ARBA" id="ARBA00022827"/>
    </source>
</evidence>
<evidence type="ECO:0000259" key="5">
    <source>
        <dbReference type="PROSITE" id="PS51387"/>
    </source>
</evidence>
<keyword evidence="3" id="KW-0274">FAD</keyword>
<evidence type="ECO:0000256" key="2">
    <source>
        <dbReference type="ARBA" id="ARBA00022630"/>
    </source>
</evidence>